<protein>
    <recommendedName>
        <fullName evidence="4">BZIP domain-containing protein</fullName>
    </recommendedName>
</protein>
<evidence type="ECO:0000256" key="1">
    <source>
        <dbReference type="SAM" id="MobiDB-lite"/>
    </source>
</evidence>
<feature type="compositionally biased region" description="Polar residues" evidence="1">
    <location>
        <begin position="143"/>
        <end position="153"/>
    </location>
</feature>
<organism evidence="2 3">
    <name type="scientific">Aspergillus taichungensis</name>
    <dbReference type="NCBI Taxonomy" id="482145"/>
    <lineage>
        <taxon>Eukaryota</taxon>
        <taxon>Fungi</taxon>
        <taxon>Dikarya</taxon>
        <taxon>Ascomycota</taxon>
        <taxon>Pezizomycotina</taxon>
        <taxon>Eurotiomycetes</taxon>
        <taxon>Eurotiomycetidae</taxon>
        <taxon>Eurotiales</taxon>
        <taxon>Aspergillaceae</taxon>
        <taxon>Aspergillus</taxon>
        <taxon>Aspergillus subgen. Circumdati</taxon>
    </lineage>
</organism>
<reference evidence="3" key="1">
    <citation type="submission" date="2017-12" db="EMBL/GenBank/DDBJ databases">
        <authorList>
            <consortium name="DOE Joint Genome Institute"/>
            <person name="Mondo S.J."/>
            <person name="Kjaerbolling I."/>
            <person name="Vesth T.C."/>
            <person name="Frisvad J.C."/>
            <person name="Nybo J.L."/>
            <person name="Theobald S."/>
            <person name="Kuo A."/>
            <person name="Bowyer P."/>
            <person name="Matsuda Y."/>
            <person name="Lyhne E.K."/>
            <person name="Kogle M.E."/>
            <person name="Clum A."/>
            <person name="Lipzen A."/>
            <person name="Salamov A."/>
            <person name="Ngan C.Y."/>
            <person name="Daum C."/>
            <person name="Chiniquy J."/>
            <person name="Barry K."/>
            <person name="LaButti K."/>
            <person name="Haridas S."/>
            <person name="Simmons B.A."/>
            <person name="Magnuson J.K."/>
            <person name="Mortensen U.H."/>
            <person name="Larsen T.O."/>
            <person name="Grigoriev I.V."/>
            <person name="Baker S.E."/>
            <person name="Andersen M.R."/>
            <person name="Nordberg H.P."/>
            <person name="Cantor M.N."/>
            <person name="Hua S.X."/>
        </authorList>
    </citation>
    <scope>NUCLEOTIDE SEQUENCE [LARGE SCALE GENOMIC DNA]</scope>
    <source>
        <strain evidence="3">IBT 19404</strain>
    </source>
</reference>
<dbReference type="InterPro" id="IPR021833">
    <property type="entry name" value="DUF3425"/>
</dbReference>
<dbReference type="PANTHER" id="PTHR37012">
    <property type="entry name" value="B-ZIP TRANSCRIPTION FACTOR (EUROFUNG)-RELATED"/>
    <property type="match status" value="1"/>
</dbReference>
<dbReference type="AlphaFoldDB" id="A0A2J5I801"/>
<dbReference type="GO" id="GO:0003700">
    <property type="term" value="F:DNA-binding transcription factor activity"/>
    <property type="evidence" value="ECO:0007669"/>
    <property type="project" value="InterPro"/>
</dbReference>
<feature type="compositionally biased region" description="Basic and acidic residues" evidence="1">
    <location>
        <begin position="12"/>
        <end position="34"/>
    </location>
</feature>
<evidence type="ECO:0000313" key="3">
    <source>
        <dbReference type="Proteomes" id="UP000235023"/>
    </source>
</evidence>
<feature type="region of interest" description="Disordered" evidence="1">
    <location>
        <begin position="97"/>
        <end position="153"/>
    </location>
</feature>
<feature type="region of interest" description="Disordered" evidence="1">
    <location>
        <begin position="1"/>
        <end position="34"/>
    </location>
</feature>
<evidence type="ECO:0000313" key="2">
    <source>
        <dbReference type="EMBL" id="PLN86147.1"/>
    </source>
</evidence>
<dbReference type="SUPFAM" id="SSF57959">
    <property type="entry name" value="Leucine zipper domain"/>
    <property type="match status" value="1"/>
</dbReference>
<dbReference type="Pfam" id="PF11905">
    <property type="entry name" value="DUF3425"/>
    <property type="match status" value="1"/>
</dbReference>
<sequence>METFRSTKSRKPPKDRARKREQDRKAQRSAREKNKALIAQLQSRVDTLTRFHDTGSTKVLIDELEHQRKSNESLRATLRSLQGLIASSLSDNGHAVDAYSHRSRQSPACEAESSVDEEGSGPSRSSRELSLNMEQPDDRKYDSPTTTRDTDQNVAQEKIPCQDLNPPFNPSHTGLPQFDQFGQWQDVQGRLFMYLNELIERCSTIGPRVTPDQTTRDADIPIRAIIEGWDAVSRRYALDPVWGMLRAADESIWRKLCGEAERLAILRVVSAMFRVGITTLCDYWLISIVQYRSDPSEANLQVLPRFMRHRPSQLRIVHKPLVDFVVWPGLRERLVLFPDQHCSDNFCALFWSCFRFNWPHQAREAFVSQAQPELYAFPESFNESFYDLQSWRMTPRFFHAFPDIKADVPIALASAGTRGSLSTKDSDMPVGRVGPGDSVAVKFPSMDWQMDRMESICPWGLGGGPANRPGVSGGAQPPRLHLFDSEACSAWTFHHHLSRPRQTSVRAKPFALTACRHRMYSTQPTEPTRSWRKSKSSEEARPSPVISDGRGTMPDRVKRLAEIKRTGGRIGSRSGQPEVIGEDGVSHDRSVSWVESSTLSQLQQKILRCLRGVFRLATIRRRFLGSRTSPVQISHHSGQDESFLRMVRPP</sequence>
<gene>
    <name evidence="2" type="ORF">BDW42DRAFT_182658</name>
</gene>
<dbReference type="InterPro" id="IPR046347">
    <property type="entry name" value="bZIP_sf"/>
</dbReference>
<feature type="compositionally biased region" description="Low complexity" evidence="1">
    <location>
        <begin position="120"/>
        <end position="131"/>
    </location>
</feature>
<feature type="region of interest" description="Disordered" evidence="1">
    <location>
        <begin position="630"/>
        <end position="650"/>
    </location>
</feature>
<accession>A0A2J5I801</accession>
<evidence type="ECO:0008006" key="4">
    <source>
        <dbReference type="Google" id="ProtNLM"/>
    </source>
</evidence>
<dbReference type="Proteomes" id="UP000235023">
    <property type="component" value="Unassembled WGS sequence"/>
</dbReference>
<feature type="region of interest" description="Disordered" evidence="1">
    <location>
        <begin position="518"/>
        <end position="553"/>
    </location>
</feature>
<dbReference type="EMBL" id="KZ559500">
    <property type="protein sequence ID" value="PLN86147.1"/>
    <property type="molecule type" value="Genomic_DNA"/>
</dbReference>
<dbReference type="CDD" id="cd14688">
    <property type="entry name" value="bZIP_YAP"/>
    <property type="match status" value="1"/>
</dbReference>
<keyword evidence="3" id="KW-1185">Reference proteome</keyword>
<dbReference type="PANTHER" id="PTHR37012:SF7">
    <property type="entry name" value="B-ZIP TRANSCRIPTION FACTOR (EUROFUNG)-RELATED"/>
    <property type="match status" value="1"/>
</dbReference>
<name>A0A2J5I801_9EURO</name>
<dbReference type="OrthoDB" id="5086080at2759"/>
<proteinExistence type="predicted"/>